<comment type="caution">
    <text evidence="2">The sequence shown here is derived from an EMBL/GenBank/DDBJ whole genome shotgun (WGS) entry which is preliminary data.</text>
</comment>
<dbReference type="EMBL" id="BPQM01000179">
    <property type="protein sequence ID" value="GJD81962.1"/>
    <property type="molecule type" value="Genomic_DNA"/>
</dbReference>
<gene>
    <name evidence="2" type="ORF">NBEOAGPD_5220</name>
</gene>
<feature type="domain" description="Tyrosine specific protein phosphatases" evidence="1">
    <location>
        <begin position="69"/>
        <end position="126"/>
    </location>
</feature>
<dbReference type="InterPro" id="IPR016130">
    <property type="entry name" value="Tyr_Pase_AS"/>
</dbReference>
<dbReference type="Gene3D" id="3.90.190.10">
    <property type="entry name" value="Protein tyrosine phosphatase superfamily"/>
    <property type="match status" value="1"/>
</dbReference>
<dbReference type="PROSITE" id="PS00383">
    <property type="entry name" value="TYR_PHOSPHATASE_1"/>
    <property type="match status" value="1"/>
</dbReference>
<accession>A0AA37MD35</accession>
<keyword evidence="3" id="KW-1185">Reference proteome</keyword>
<dbReference type="AlphaFoldDB" id="A0AA37MD35"/>
<reference evidence="2" key="1">
    <citation type="journal article" date="2016" name="Front. Microbiol.">
        <title>Genome Sequence of the Piezophilic, Mesophilic Sulfate-Reducing Bacterium Desulfovibrio indicus J2T.</title>
        <authorList>
            <person name="Cao J."/>
            <person name="Maignien L."/>
            <person name="Shao Z."/>
            <person name="Alain K."/>
            <person name="Jebbar M."/>
        </authorList>
    </citation>
    <scope>NUCLEOTIDE SEQUENCE</scope>
    <source>
        <strain evidence="2">NBRC 103626</strain>
    </source>
</reference>
<name>A0AA37MD35_9HYPH</name>
<organism evidence="2 3">
    <name type="scientific">Methylobacterium gregans</name>
    <dbReference type="NCBI Taxonomy" id="374424"/>
    <lineage>
        <taxon>Bacteria</taxon>
        <taxon>Pseudomonadati</taxon>
        <taxon>Pseudomonadota</taxon>
        <taxon>Alphaproteobacteria</taxon>
        <taxon>Hyphomicrobiales</taxon>
        <taxon>Methylobacteriaceae</taxon>
        <taxon>Methylobacterium</taxon>
    </lineage>
</organism>
<sequence length="169" mass="17729">MPTLHVCSLARLPETVAATGAGHVLSLLTSGNAPDLPHSVPAECRAVIAVSDIAAAMDGHVLADDTHVERIIAFVRAWPRERPLIIHCYAGISRSTAAAYIAACALRPERDEAEVARALRAASPSATPNTRFVALADRILGRDGRMVAAIAAIGRGAEAFEGTPFQFAV</sequence>
<evidence type="ECO:0000313" key="3">
    <source>
        <dbReference type="Proteomes" id="UP001055108"/>
    </source>
</evidence>
<dbReference type="InterPro" id="IPR029021">
    <property type="entry name" value="Prot-tyrosine_phosphatase-like"/>
</dbReference>
<evidence type="ECO:0000313" key="2">
    <source>
        <dbReference type="EMBL" id="GJD81962.1"/>
    </source>
</evidence>
<dbReference type="InterPro" id="IPR000387">
    <property type="entry name" value="Tyr_Pase_dom"/>
</dbReference>
<dbReference type="RefSeq" id="WP_238307181.1">
    <property type="nucleotide sequence ID" value="NZ_BPQM01000179.1"/>
</dbReference>
<protein>
    <recommendedName>
        <fullName evidence="1">Tyrosine specific protein phosphatases domain-containing protein</fullName>
    </recommendedName>
</protein>
<evidence type="ECO:0000259" key="1">
    <source>
        <dbReference type="PROSITE" id="PS50056"/>
    </source>
</evidence>
<proteinExistence type="predicted"/>
<dbReference type="SUPFAM" id="SSF52799">
    <property type="entry name" value="(Phosphotyrosine protein) phosphatases II"/>
    <property type="match status" value="1"/>
</dbReference>
<reference evidence="2" key="2">
    <citation type="submission" date="2021-08" db="EMBL/GenBank/DDBJ databases">
        <authorList>
            <person name="Tani A."/>
            <person name="Ola A."/>
            <person name="Ogura Y."/>
            <person name="Katsura K."/>
            <person name="Hayashi T."/>
        </authorList>
    </citation>
    <scope>NUCLEOTIDE SEQUENCE</scope>
    <source>
        <strain evidence="2">NBRC 103626</strain>
    </source>
</reference>
<dbReference type="PROSITE" id="PS50056">
    <property type="entry name" value="TYR_PHOSPHATASE_2"/>
    <property type="match status" value="1"/>
</dbReference>
<dbReference type="Proteomes" id="UP001055108">
    <property type="component" value="Unassembled WGS sequence"/>
</dbReference>